<dbReference type="AlphaFoldDB" id="A0A5C7FS72"/>
<protein>
    <submittedName>
        <fullName evidence="2">Uncharacterized protein</fullName>
    </submittedName>
</protein>
<keyword evidence="1" id="KW-0732">Signal</keyword>
<sequence>MKHLILLLVFFSSICVINAQEAEEFVFNYYVCETDNCITLQPHLGDVNEEDVDCFAWESEENISSPQQQEQEVCPTQDTKYSLFIIDSDGNIIEEITYLVTIIAGEPPAIAAPDSQSSDVKMNKANLYSCNLAETLNNFLINNDIYNGMDQKISKEFSNVANESRLPEELFTDYLNQFKLASIEWTESSATTLVNFMCVNDLNPNALSYATITSPDYTCDLPSPVSQVGWEPLRGPDFVDLTETLMNSLIIRYPFQ</sequence>
<organism evidence="2 3">
    <name type="scientific">Neolewinella aurantiaca</name>
    <dbReference type="NCBI Taxonomy" id="2602767"/>
    <lineage>
        <taxon>Bacteria</taxon>
        <taxon>Pseudomonadati</taxon>
        <taxon>Bacteroidota</taxon>
        <taxon>Saprospiria</taxon>
        <taxon>Saprospirales</taxon>
        <taxon>Lewinellaceae</taxon>
        <taxon>Neolewinella</taxon>
    </lineage>
</organism>
<feature type="signal peptide" evidence="1">
    <location>
        <begin position="1"/>
        <end position="21"/>
    </location>
</feature>
<dbReference type="Proteomes" id="UP000321907">
    <property type="component" value="Unassembled WGS sequence"/>
</dbReference>
<accession>A0A5C7FS72</accession>
<dbReference type="EMBL" id="VOXD01000035">
    <property type="protein sequence ID" value="TXF87545.1"/>
    <property type="molecule type" value="Genomic_DNA"/>
</dbReference>
<evidence type="ECO:0000313" key="2">
    <source>
        <dbReference type="EMBL" id="TXF87545.1"/>
    </source>
</evidence>
<dbReference type="RefSeq" id="WP_147932220.1">
    <property type="nucleotide sequence ID" value="NZ_VOXD01000035.1"/>
</dbReference>
<name>A0A5C7FS72_9BACT</name>
<evidence type="ECO:0000256" key="1">
    <source>
        <dbReference type="SAM" id="SignalP"/>
    </source>
</evidence>
<proteinExistence type="predicted"/>
<keyword evidence="3" id="KW-1185">Reference proteome</keyword>
<gene>
    <name evidence="2" type="ORF">FUA23_18315</name>
</gene>
<feature type="chain" id="PRO_5022755810" evidence="1">
    <location>
        <begin position="22"/>
        <end position="256"/>
    </location>
</feature>
<reference evidence="2 3" key="1">
    <citation type="submission" date="2019-08" db="EMBL/GenBank/DDBJ databases">
        <title>Lewinella sp. strain SSH13 Genome sequencing and assembly.</title>
        <authorList>
            <person name="Kim I."/>
        </authorList>
    </citation>
    <scope>NUCLEOTIDE SEQUENCE [LARGE SCALE GENOMIC DNA]</scope>
    <source>
        <strain evidence="2 3">SSH13</strain>
    </source>
</reference>
<comment type="caution">
    <text evidence="2">The sequence shown here is derived from an EMBL/GenBank/DDBJ whole genome shotgun (WGS) entry which is preliminary data.</text>
</comment>
<evidence type="ECO:0000313" key="3">
    <source>
        <dbReference type="Proteomes" id="UP000321907"/>
    </source>
</evidence>